<keyword evidence="2" id="KW-0328">Glycosyltransferase</keyword>
<evidence type="ECO:0000256" key="2">
    <source>
        <dbReference type="ARBA" id="ARBA00022676"/>
    </source>
</evidence>
<comment type="similarity">
    <text evidence="1">Belongs to the glycosyltransferase 2 family.</text>
</comment>
<evidence type="ECO:0000313" key="5">
    <source>
        <dbReference type="EMBL" id="BCM24250.1"/>
    </source>
</evidence>
<evidence type="ECO:0000256" key="3">
    <source>
        <dbReference type="ARBA" id="ARBA00022679"/>
    </source>
</evidence>
<feature type="transmembrane region" description="Helical" evidence="4">
    <location>
        <begin position="286"/>
        <end position="305"/>
    </location>
</feature>
<evidence type="ECO:0000313" key="6">
    <source>
        <dbReference type="Proteomes" id="UP000826722"/>
    </source>
</evidence>
<accession>A0A8D5JKU7</accession>
<dbReference type="PANTHER" id="PTHR43630">
    <property type="entry name" value="POLY-BETA-1,6-N-ACETYL-D-GLUCOSAMINE SYNTHASE"/>
    <property type="match status" value="1"/>
</dbReference>
<sequence>MLVVADNCDDDTAEIAKANGVEVIQRTSENQRGKGYALDFGVRYLEADPPDIVIIVDADCIVHDDALNRLAFECISLGRPIQALYLMNSPGNDGLKTKVAEFAWVVKNWVRPLGFLRLNLPCQLMGTGMAFPWLLLKEADLSSGHIVEDMKLGIDFARLSKAPHFCPDALVTSTFPINAEGVKSQRTRWEHGHLGMIVKEGPALLRESLVKANLEQLFMTLDMCVPPLAMLIILIFAMSLLGAVLALFNHQLYPWLYVWSLLVTMAISVILAWLKYGRNILSISHLIYIPFYVLSKIPLYVKFVVKRQVEWVRSRRD</sequence>
<protein>
    <submittedName>
        <fullName evidence="5">Glycosyl transferase</fullName>
    </submittedName>
</protein>
<feature type="transmembrane region" description="Helical" evidence="4">
    <location>
        <begin position="255"/>
        <end position="274"/>
    </location>
</feature>
<dbReference type="Gene3D" id="3.90.550.10">
    <property type="entry name" value="Spore Coat Polysaccharide Biosynthesis Protein SpsA, Chain A"/>
    <property type="match status" value="1"/>
</dbReference>
<dbReference type="Pfam" id="PF13641">
    <property type="entry name" value="Glyco_tranf_2_3"/>
    <property type="match status" value="1"/>
</dbReference>
<gene>
    <name evidence="5" type="ORF">ZMTM_05090</name>
</gene>
<organism evidence="5 6">
    <name type="scientific">Methyloradius palustris</name>
    <dbReference type="NCBI Taxonomy" id="2778876"/>
    <lineage>
        <taxon>Bacteria</taxon>
        <taxon>Pseudomonadati</taxon>
        <taxon>Pseudomonadota</taxon>
        <taxon>Betaproteobacteria</taxon>
        <taxon>Nitrosomonadales</taxon>
        <taxon>Methylophilaceae</taxon>
        <taxon>Methyloradius</taxon>
    </lineage>
</organism>
<evidence type="ECO:0000256" key="4">
    <source>
        <dbReference type="SAM" id="Phobius"/>
    </source>
</evidence>
<dbReference type="InterPro" id="IPR029044">
    <property type="entry name" value="Nucleotide-diphossugar_trans"/>
</dbReference>
<keyword evidence="4" id="KW-0812">Transmembrane</keyword>
<keyword evidence="6" id="KW-1185">Reference proteome</keyword>
<dbReference type="KEGG" id="mpau:ZMTM_05090"/>
<dbReference type="SUPFAM" id="SSF53448">
    <property type="entry name" value="Nucleotide-diphospho-sugar transferases"/>
    <property type="match status" value="1"/>
</dbReference>
<keyword evidence="3 5" id="KW-0808">Transferase</keyword>
<dbReference type="CDD" id="cd06438">
    <property type="entry name" value="EpsO_like"/>
    <property type="match status" value="1"/>
</dbReference>
<dbReference type="Proteomes" id="UP000826722">
    <property type="component" value="Chromosome"/>
</dbReference>
<proteinExistence type="inferred from homology"/>
<keyword evidence="4" id="KW-1133">Transmembrane helix</keyword>
<dbReference type="AlphaFoldDB" id="A0A8D5JKU7"/>
<name>A0A8D5JKU7_9PROT</name>
<keyword evidence="4" id="KW-0472">Membrane</keyword>
<reference evidence="5" key="1">
    <citation type="journal article" date="2021" name="Arch. Microbiol.">
        <title>Methyloradius palustris gen. nov., sp. nov., a methanol-oxidizing bacterium isolated from snow.</title>
        <authorList>
            <person name="Miyadera T."/>
            <person name="Kojima H."/>
            <person name="Fukui M."/>
        </authorList>
    </citation>
    <scope>NUCLEOTIDE SEQUENCE</scope>
    <source>
        <strain evidence="5">Zm11</strain>
    </source>
</reference>
<dbReference type="PANTHER" id="PTHR43630:SF1">
    <property type="entry name" value="POLY-BETA-1,6-N-ACETYL-D-GLUCOSAMINE SYNTHASE"/>
    <property type="match status" value="1"/>
</dbReference>
<evidence type="ECO:0000256" key="1">
    <source>
        <dbReference type="ARBA" id="ARBA00006739"/>
    </source>
</evidence>
<dbReference type="EMBL" id="AP024110">
    <property type="protein sequence ID" value="BCM24250.1"/>
    <property type="molecule type" value="Genomic_DNA"/>
</dbReference>
<dbReference type="GO" id="GO:0016757">
    <property type="term" value="F:glycosyltransferase activity"/>
    <property type="evidence" value="ECO:0007669"/>
    <property type="project" value="UniProtKB-KW"/>
</dbReference>
<feature type="transmembrane region" description="Helical" evidence="4">
    <location>
        <begin position="228"/>
        <end position="248"/>
    </location>
</feature>